<comment type="similarity">
    <text evidence="3">Belongs to the N(4)/N(6)-methyltransferase family.</text>
</comment>
<evidence type="ECO:0000256" key="3">
    <source>
        <dbReference type="RuleBase" id="RU362026"/>
    </source>
</evidence>
<evidence type="ECO:0000256" key="1">
    <source>
        <dbReference type="ARBA" id="ARBA00022603"/>
    </source>
</evidence>
<sequence>MSGESEVIHGDCLTELRGLKDRFALVYLDPPFFTNTTQRAVTRDGRNEYSYEDSWPSMESYLEYMKARLEAVLNVVTENASIVYHCDRRTSHHARLLLETLLGVDSFRSEIVWTYKRWSNSKKGLMPAHQTLFWFTVGDDYIFNQRFEGYSPTTNVDQLLQMRTRDSRNKSVYAYGDNGSVIPNGAKKGVPVSDVWDIPYLNPKAKERVGYPTQKPVALLSRVVEMFSNPEDYVLDPFCGSGTTLVATQLHGRTGVGIDLNQDAVALCRSRLQNPVITQSKVLEVGRESYRRSDDAWESYLIGLDVTPVHRNSSIDAVLENGHHGLPVLFRVQRPGESISALSISMAEAVEKKQAAAGFIVRNRNQRAAQGRLFNEVLCDRVYVVDSVGCQVHAALAALN</sequence>
<gene>
    <name evidence="5" type="ORF">EA187_05970</name>
</gene>
<dbReference type="PRINTS" id="PR00508">
    <property type="entry name" value="S21N4MTFRASE"/>
</dbReference>
<proteinExistence type="inferred from homology"/>
<keyword evidence="2" id="KW-0808">Transferase</keyword>
<reference evidence="5 6" key="1">
    <citation type="submission" date="2019-01" db="EMBL/GenBank/DDBJ databases">
        <title>Lujinxingia litoralis gen. nov., sp. nov. and Lujinxingia sediminis gen. nov., sp. nov., new members in the order Bradymonadales, isolated from coastal sediment.</title>
        <authorList>
            <person name="Li C.-M."/>
        </authorList>
    </citation>
    <scope>NUCLEOTIDE SEQUENCE [LARGE SCALE GENOMIC DNA]</scope>
    <source>
        <strain evidence="5 6">SEH01</strain>
    </source>
</reference>
<dbReference type="Gene3D" id="3.40.50.150">
    <property type="entry name" value="Vaccinia Virus protein VP39"/>
    <property type="match status" value="1"/>
</dbReference>
<dbReference type="InterPro" id="IPR001091">
    <property type="entry name" value="RM_Methyltransferase"/>
</dbReference>
<accession>A0ABY0CUE1</accession>
<feature type="domain" description="DNA methylase N-4/N-6" evidence="4">
    <location>
        <begin position="24"/>
        <end position="266"/>
    </location>
</feature>
<keyword evidence="1" id="KW-0489">Methyltransferase</keyword>
<dbReference type="PANTHER" id="PTHR13370:SF24">
    <property type="entry name" value="TYPE III RESTRICTION-MODIFICATION ENZYME STYLTI MOD SUBUNIT"/>
    <property type="match status" value="1"/>
</dbReference>
<comment type="caution">
    <text evidence="5">The sequence shown here is derived from an EMBL/GenBank/DDBJ whole genome shotgun (WGS) entry which is preliminary data.</text>
</comment>
<name>A0ABY0CUE1_9DELT</name>
<dbReference type="EC" id="2.1.1.-" evidence="3"/>
<dbReference type="InterPro" id="IPR002941">
    <property type="entry name" value="DNA_methylase_N4/N6"/>
</dbReference>
<dbReference type="Pfam" id="PF01555">
    <property type="entry name" value="N6_N4_Mtase"/>
    <property type="match status" value="1"/>
</dbReference>
<evidence type="ECO:0000313" key="6">
    <source>
        <dbReference type="Proteomes" id="UP000282926"/>
    </source>
</evidence>
<dbReference type="PANTHER" id="PTHR13370">
    <property type="entry name" value="RNA METHYLASE-RELATED"/>
    <property type="match status" value="1"/>
</dbReference>
<dbReference type="CDD" id="cd02440">
    <property type="entry name" value="AdoMet_MTases"/>
    <property type="match status" value="1"/>
</dbReference>
<protein>
    <recommendedName>
        <fullName evidence="3">Methyltransferase</fullName>
        <ecNumber evidence="3">2.1.1.-</ecNumber>
    </recommendedName>
</protein>
<evidence type="ECO:0000259" key="4">
    <source>
        <dbReference type="Pfam" id="PF01555"/>
    </source>
</evidence>
<keyword evidence="6" id="KW-1185">Reference proteome</keyword>
<organism evidence="5 6">
    <name type="scientific">Lujinxingia sediminis</name>
    <dbReference type="NCBI Taxonomy" id="2480984"/>
    <lineage>
        <taxon>Bacteria</taxon>
        <taxon>Deltaproteobacteria</taxon>
        <taxon>Bradymonadales</taxon>
        <taxon>Lujinxingiaceae</taxon>
        <taxon>Lujinxingia</taxon>
    </lineage>
</organism>
<evidence type="ECO:0000256" key="2">
    <source>
        <dbReference type="ARBA" id="ARBA00022679"/>
    </source>
</evidence>
<dbReference type="InterPro" id="IPR029063">
    <property type="entry name" value="SAM-dependent_MTases_sf"/>
</dbReference>
<dbReference type="RefSeq" id="WP_127779519.1">
    <property type="nucleotide sequence ID" value="NZ_SADD01000002.1"/>
</dbReference>
<dbReference type="EMBL" id="SADD01000002">
    <property type="protein sequence ID" value="RVU46681.1"/>
    <property type="molecule type" value="Genomic_DNA"/>
</dbReference>
<dbReference type="Proteomes" id="UP000282926">
    <property type="component" value="Unassembled WGS sequence"/>
</dbReference>
<evidence type="ECO:0000313" key="5">
    <source>
        <dbReference type="EMBL" id="RVU46681.1"/>
    </source>
</evidence>
<dbReference type="SUPFAM" id="SSF53335">
    <property type="entry name" value="S-adenosyl-L-methionine-dependent methyltransferases"/>
    <property type="match status" value="1"/>
</dbReference>